<name>A0ABT5T573_9RHOB</name>
<sequence length="88" mass="9848">MNIALKVYDDTTIGRSLSQALPVFSANPVAAKPRNPPKSAQTRGSVTSNRGNQFNAGILFLPWWHIFLRQDEKPPRQSSALLQRFTPE</sequence>
<accession>A0ABT5T573</accession>
<evidence type="ECO:0000313" key="2">
    <source>
        <dbReference type="EMBL" id="MDD7970272.1"/>
    </source>
</evidence>
<dbReference type="Proteomes" id="UP001431784">
    <property type="component" value="Unassembled WGS sequence"/>
</dbReference>
<reference evidence="2" key="1">
    <citation type="submission" date="2023-02" db="EMBL/GenBank/DDBJ databases">
        <title>Description of Roseinatronobacter alkalisoli sp. nov., an alkaliphilic bacerium isolated from soda soil.</title>
        <authorList>
            <person name="Wei W."/>
        </authorList>
    </citation>
    <scope>NUCLEOTIDE SEQUENCE</scope>
    <source>
        <strain evidence="2">HJB301</strain>
    </source>
</reference>
<proteinExistence type="predicted"/>
<keyword evidence="3" id="KW-1185">Reference proteome</keyword>
<evidence type="ECO:0000313" key="3">
    <source>
        <dbReference type="Proteomes" id="UP001431784"/>
    </source>
</evidence>
<gene>
    <name evidence="2" type="ORF">PUT78_04105</name>
</gene>
<dbReference type="EMBL" id="JAQZSM010000002">
    <property type="protein sequence ID" value="MDD7970272.1"/>
    <property type="molecule type" value="Genomic_DNA"/>
</dbReference>
<feature type="region of interest" description="Disordered" evidence="1">
    <location>
        <begin position="28"/>
        <end position="51"/>
    </location>
</feature>
<comment type="caution">
    <text evidence="2">The sequence shown here is derived from an EMBL/GenBank/DDBJ whole genome shotgun (WGS) entry which is preliminary data.</text>
</comment>
<feature type="compositionally biased region" description="Polar residues" evidence="1">
    <location>
        <begin position="38"/>
        <end position="51"/>
    </location>
</feature>
<evidence type="ECO:0000256" key="1">
    <source>
        <dbReference type="SAM" id="MobiDB-lite"/>
    </source>
</evidence>
<dbReference type="RefSeq" id="WP_274350867.1">
    <property type="nucleotide sequence ID" value="NZ_JAQZSM010000002.1"/>
</dbReference>
<protein>
    <submittedName>
        <fullName evidence="2">Uncharacterized protein</fullName>
    </submittedName>
</protein>
<organism evidence="2 3">
    <name type="scientific">Roseinatronobacter alkalisoli</name>
    <dbReference type="NCBI Taxonomy" id="3028235"/>
    <lineage>
        <taxon>Bacteria</taxon>
        <taxon>Pseudomonadati</taxon>
        <taxon>Pseudomonadota</taxon>
        <taxon>Alphaproteobacteria</taxon>
        <taxon>Rhodobacterales</taxon>
        <taxon>Paracoccaceae</taxon>
        <taxon>Roseinatronobacter</taxon>
    </lineage>
</organism>